<dbReference type="InterPro" id="IPR019819">
    <property type="entry name" value="Carboxylesterase_B_CS"/>
</dbReference>
<evidence type="ECO:0000256" key="1">
    <source>
        <dbReference type="ARBA" id="ARBA00005964"/>
    </source>
</evidence>
<evidence type="ECO:0000256" key="4">
    <source>
        <dbReference type="ARBA" id="ARBA00023157"/>
    </source>
</evidence>
<protein>
    <recommendedName>
        <fullName evidence="6">Carboxylic ester hydrolase</fullName>
        <ecNumber evidence="6">3.1.1.-</ecNumber>
    </recommendedName>
</protein>
<proteinExistence type="inferred from homology"/>
<dbReference type="InterPro" id="IPR002018">
    <property type="entry name" value="CarbesteraseB"/>
</dbReference>
<organism evidence="8 9">
    <name type="scientific">Asbolus verrucosus</name>
    <name type="common">Desert ironclad beetle</name>
    <dbReference type="NCBI Taxonomy" id="1661398"/>
    <lineage>
        <taxon>Eukaryota</taxon>
        <taxon>Metazoa</taxon>
        <taxon>Ecdysozoa</taxon>
        <taxon>Arthropoda</taxon>
        <taxon>Hexapoda</taxon>
        <taxon>Insecta</taxon>
        <taxon>Pterygota</taxon>
        <taxon>Neoptera</taxon>
        <taxon>Endopterygota</taxon>
        <taxon>Coleoptera</taxon>
        <taxon>Polyphaga</taxon>
        <taxon>Cucujiformia</taxon>
        <taxon>Tenebrionidae</taxon>
        <taxon>Pimeliinae</taxon>
        <taxon>Asbolus</taxon>
    </lineage>
</organism>
<dbReference type="PROSITE" id="PS00122">
    <property type="entry name" value="CARBOXYLESTERASE_B_1"/>
    <property type="match status" value="1"/>
</dbReference>
<evidence type="ECO:0000313" key="9">
    <source>
        <dbReference type="Proteomes" id="UP000292052"/>
    </source>
</evidence>
<dbReference type="EMBL" id="QDEB01091729">
    <property type="protein sequence ID" value="RZC33123.1"/>
    <property type="molecule type" value="Genomic_DNA"/>
</dbReference>
<keyword evidence="3 6" id="KW-0378">Hydrolase</keyword>
<feature type="domain" description="Carboxylesterase type B" evidence="7">
    <location>
        <begin position="26"/>
        <end position="487"/>
    </location>
</feature>
<dbReference type="PANTHER" id="PTHR11559">
    <property type="entry name" value="CARBOXYLESTERASE"/>
    <property type="match status" value="1"/>
</dbReference>
<keyword evidence="5" id="KW-0325">Glycoprotein</keyword>
<dbReference type="STRING" id="1661398.A0A482VK80"/>
<dbReference type="Proteomes" id="UP000292052">
    <property type="component" value="Unassembled WGS sequence"/>
</dbReference>
<accession>A0A482VK80</accession>
<evidence type="ECO:0000313" key="8">
    <source>
        <dbReference type="EMBL" id="RZC33123.1"/>
    </source>
</evidence>
<dbReference type="Gene3D" id="3.40.50.1820">
    <property type="entry name" value="alpha/beta hydrolase"/>
    <property type="match status" value="1"/>
</dbReference>
<dbReference type="Pfam" id="PF00135">
    <property type="entry name" value="COesterase"/>
    <property type="match status" value="1"/>
</dbReference>
<dbReference type="EC" id="3.1.1.-" evidence="6"/>
<gene>
    <name evidence="8" type="ORF">BDFB_011536</name>
</gene>
<comment type="similarity">
    <text evidence="1 6">Belongs to the type-B carboxylesterase/lipase family.</text>
</comment>
<name>A0A482VK80_ASBVE</name>
<comment type="caution">
    <text evidence="8">The sequence shown here is derived from an EMBL/GenBank/DDBJ whole genome shotgun (WGS) entry which is preliminary data.</text>
</comment>
<dbReference type="GO" id="GO:0052689">
    <property type="term" value="F:carboxylic ester hydrolase activity"/>
    <property type="evidence" value="ECO:0007669"/>
    <property type="project" value="UniProtKB-KW"/>
</dbReference>
<keyword evidence="4" id="KW-1015">Disulfide bond</keyword>
<evidence type="ECO:0000256" key="2">
    <source>
        <dbReference type="ARBA" id="ARBA00022487"/>
    </source>
</evidence>
<dbReference type="OrthoDB" id="6846267at2759"/>
<dbReference type="PROSITE" id="PS00941">
    <property type="entry name" value="CARBOXYLESTERASE_B_2"/>
    <property type="match status" value="1"/>
</dbReference>
<reference evidence="8 9" key="1">
    <citation type="submission" date="2017-03" db="EMBL/GenBank/DDBJ databases">
        <title>Genome of the blue death feigning beetle - Asbolus verrucosus.</title>
        <authorList>
            <person name="Rider S.D."/>
        </authorList>
    </citation>
    <scope>NUCLEOTIDE SEQUENCE [LARGE SCALE GENOMIC DNA]</scope>
    <source>
        <strain evidence="8">Butters</strain>
        <tissue evidence="8">Head and leg muscle</tissue>
    </source>
</reference>
<evidence type="ECO:0000259" key="7">
    <source>
        <dbReference type="Pfam" id="PF00135"/>
    </source>
</evidence>
<evidence type="ECO:0000256" key="6">
    <source>
        <dbReference type="RuleBase" id="RU361235"/>
    </source>
</evidence>
<dbReference type="InterPro" id="IPR029058">
    <property type="entry name" value="AB_hydrolase_fold"/>
</dbReference>
<dbReference type="AlphaFoldDB" id="A0A482VK80"/>
<evidence type="ECO:0000256" key="3">
    <source>
        <dbReference type="ARBA" id="ARBA00022801"/>
    </source>
</evidence>
<evidence type="ECO:0000256" key="5">
    <source>
        <dbReference type="ARBA" id="ARBA00023180"/>
    </source>
</evidence>
<sequence>MNNLKTLQSVCRSYDDRQFPITPSGPTITTPLGKVRGYWKTSAKGEKFAAFEGIPYAKPPIGKRRFEAAEPVEQWKGIWDANFLVKCAQTDLIQTEMIQGEEDCLYLNIYVPRENPTRKDKLDVIVHIHGGAFMSGSGHYYSHPEYLMDEDVVFVSFNYRLGILGFLSTEDDVVPGNNGMKDQVLALKWVQKYITFFGGNPDSVTLTGVSSGACSVHLHYLSPMSDGLFHKGFSQSGTALNPFAIQDEPLMKAKLLGASLGCPTSSTHALVNCLKQRPFRHILTKVSLFHGYLFTPFSPFGPVIEKGRNAFLHKNPYYLLAKGYIQDLPWLTSNTAHEGLFPAAYIYKDLANVNEKWGEIAPFLLDYNYTLATLLWETTAKKIKKHYLGQNEEINEANFMKLVQMFSDRLFLVDAEYAVRLQGKVNKSPVYYYRFTYPGDHSTNKTVAHGEDAQYFFHNIFNRQPSCNELQMKELLVDMLINFVRTG</sequence>
<dbReference type="InterPro" id="IPR050309">
    <property type="entry name" value="Type-B_Carboxylest/Lipase"/>
</dbReference>
<keyword evidence="9" id="KW-1185">Reference proteome</keyword>
<dbReference type="SUPFAM" id="SSF53474">
    <property type="entry name" value="alpha/beta-Hydrolases"/>
    <property type="match status" value="1"/>
</dbReference>
<dbReference type="InterPro" id="IPR019826">
    <property type="entry name" value="Carboxylesterase_B_AS"/>
</dbReference>
<keyword evidence="2" id="KW-0719">Serine esterase</keyword>